<sequence>MYLELQLQPRIVKETNARIEVVQLGERKYIGTAVTSPLKNVKGIGEARQLFMERQGEIQGKADESTYVCVHFANEVLFTYIYCMEVTELQLIPEGMIGFEVPSNHYVKVQSYGEEPYGLIDKFLRNKGMRSNLHSVSFEVFQFGKEESKYNAEILVPVAV</sequence>
<evidence type="ECO:0000313" key="2">
    <source>
        <dbReference type="EMBL" id="CAG7638857.1"/>
    </source>
</evidence>
<keyword evidence="3" id="KW-1185">Reference proteome</keyword>
<gene>
    <name evidence="2" type="ORF">PAECIP111802_02483</name>
</gene>
<comment type="caution">
    <text evidence="2">The sequence shown here is derived from an EMBL/GenBank/DDBJ whole genome shotgun (WGS) entry which is preliminary data.</text>
</comment>
<dbReference type="RefSeq" id="WP_218098822.1">
    <property type="nucleotide sequence ID" value="NZ_CAJVCE010000006.1"/>
</dbReference>
<evidence type="ECO:0000259" key="1">
    <source>
        <dbReference type="Pfam" id="PF14526"/>
    </source>
</evidence>
<reference evidence="2 3" key="1">
    <citation type="submission" date="2021-06" db="EMBL/GenBank/DDBJ databases">
        <authorList>
            <person name="Criscuolo A."/>
        </authorList>
    </citation>
    <scope>NUCLEOTIDE SEQUENCE [LARGE SCALE GENOMIC DNA]</scope>
    <source>
        <strain evidence="3">CIP 111802</strain>
    </source>
</reference>
<protein>
    <recommendedName>
        <fullName evidence="1">Integron-associated effector binding protein domain-containing protein</fullName>
    </recommendedName>
</protein>
<dbReference type="Pfam" id="PF14526">
    <property type="entry name" value="Cass2"/>
    <property type="match status" value="1"/>
</dbReference>
<accession>A0ABN7TM18</accession>
<dbReference type="EMBL" id="CAJVCE010000006">
    <property type="protein sequence ID" value="CAG7638857.1"/>
    <property type="molecule type" value="Genomic_DNA"/>
</dbReference>
<feature type="domain" description="Integron-associated effector binding protein" evidence="1">
    <location>
        <begin position="21"/>
        <end position="158"/>
    </location>
</feature>
<evidence type="ECO:0000313" key="3">
    <source>
        <dbReference type="Proteomes" id="UP000730618"/>
    </source>
</evidence>
<dbReference type="InterPro" id="IPR029441">
    <property type="entry name" value="Cass2"/>
</dbReference>
<organism evidence="2 3">
    <name type="scientific">Paenibacillus allorhizosphaerae</name>
    <dbReference type="NCBI Taxonomy" id="2849866"/>
    <lineage>
        <taxon>Bacteria</taxon>
        <taxon>Bacillati</taxon>
        <taxon>Bacillota</taxon>
        <taxon>Bacilli</taxon>
        <taxon>Bacillales</taxon>
        <taxon>Paenibacillaceae</taxon>
        <taxon>Paenibacillus</taxon>
    </lineage>
</organism>
<name>A0ABN7TM18_9BACL</name>
<dbReference type="Proteomes" id="UP000730618">
    <property type="component" value="Unassembled WGS sequence"/>
</dbReference>
<proteinExistence type="predicted"/>